<gene>
    <name evidence="2" type="ORF">GQ55_9G566600</name>
</gene>
<proteinExistence type="predicted"/>
<evidence type="ECO:0000256" key="1">
    <source>
        <dbReference type="SAM" id="MobiDB-lite"/>
    </source>
</evidence>
<feature type="region of interest" description="Disordered" evidence="1">
    <location>
        <begin position="74"/>
        <end position="93"/>
    </location>
</feature>
<dbReference type="AlphaFoldDB" id="A0A2T7CFU0"/>
<feature type="compositionally biased region" description="Gly residues" evidence="1">
    <location>
        <begin position="76"/>
        <end position="87"/>
    </location>
</feature>
<evidence type="ECO:0000313" key="2">
    <source>
        <dbReference type="EMBL" id="PUZ42217.1"/>
    </source>
</evidence>
<feature type="compositionally biased region" description="Low complexity" evidence="1">
    <location>
        <begin position="12"/>
        <end position="23"/>
    </location>
</feature>
<dbReference type="Proteomes" id="UP000244336">
    <property type="component" value="Chromosome 9"/>
</dbReference>
<accession>A0A2T7CFU0</accession>
<keyword evidence="3" id="KW-1185">Reference proteome</keyword>
<feature type="compositionally biased region" description="Basic and acidic residues" evidence="1">
    <location>
        <begin position="27"/>
        <end position="39"/>
    </location>
</feature>
<dbReference type="Gramene" id="PUZ42217">
    <property type="protein sequence ID" value="PUZ42217"/>
    <property type="gene ID" value="GQ55_9G566600"/>
</dbReference>
<reference evidence="2 3" key="1">
    <citation type="submission" date="2018-04" db="EMBL/GenBank/DDBJ databases">
        <title>WGS assembly of Panicum hallii var. hallii HAL2.</title>
        <authorList>
            <person name="Lovell J."/>
            <person name="Jenkins J."/>
            <person name="Lowry D."/>
            <person name="Mamidi S."/>
            <person name="Sreedasyam A."/>
            <person name="Weng X."/>
            <person name="Barry K."/>
            <person name="Bonette J."/>
            <person name="Campitelli B."/>
            <person name="Daum C."/>
            <person name="Gordon S."/>
            <person name="Gould B."/>
            <person name="Lipzen A."/>
            <person name="MacQueen A."/>
            <person name="Palacio-Mejia J."/>
            <person name="Plott C."/>
            <person name="Shakirov E."/>
            <person name="Shu S."/>
            <person name="Yoshinaga Y."/>
            <person name="Zane M."/>
            <person name="Rokhsar D."/>
            <person name="Grimwood J."/>
            <person name="Schmutz J."/>
            <person name="Juenger T."/>
        </authorList>
    </citation>
    <scope>NUCLEOTIDE SEQUENCE [LARGE SCALE GENOMIC DNA]</scope>
    <source>
        <strain evidence="3">cv. HAL2</strain>
    </source>
</reference>
<protein>
    <submittedName>
        <fullName evidence="2">Uncharacterized protein</fullName>
    </submittedName>
</protein>
<feature type="region of interest" description="Disordered" evidence="1">
    <location>
        <begin position="1"/>
        <end position="41"/>
    </location>
</feature>
<sequence length="121" mass="12217">MFPDDGVKPLPRGAAGRAATRTIGGRGRGEHPRSAERDGGGLAVVAVGGQRGTLYDSFELNAMVARLNRLLNANGDGAGGSGSGSSGAGRSRKAAGSWLAAPKVLFRRIKGAFLGGRRGDG</sequence>
<evidence type="ECO:0000313" key="3">
    <source>
        <dbReference type="Proteomes" id="UP000244336"/>
    </source>
</evidence>
<dbReference type="EMBL" id="CM009757">
    <property type="protein sequence ID" value="PUZ42217.1"/>
    <property type="molecule type" value="Genomic_DNA"/>
</dbReference>
<name>A0A2T7CFU0_9POAL</name>
<organism evidence="2 3">
    <name type="scientific">Panicum hallii var. hallii</name>
    <dbReference type="NCBI Taxonomy" id="1504633"/>
    <lineage>
        <taxon>Eukaryota</taxon>
        <taxon>Viridiplantae</taxon>
        <taxon>Streptophyta</taxon>
        <taxon>Embryophyta</taxon>
        <taxon>Tracheophyta</taxon>
        <taxon>Spermatophyta</taxon>
        <taxon>Magnoliopsida</taxon>
        <taxon>Liliopsida</taxon>
        <taxon>Poales</taxon>
        <taxon>Poaceae</taxon>
        <taxon>PACMAD clade</taxon>
        <taxon>Panicoideae</taxon>
        <taxon>Panicodae</taxon>
        <taxon>Paniceae</taxon>
        <taxon>Panicinae</taxon>
        <taxon>Panicum</taxon>
        <taxon>Panicum sect. Panicum</taxon>
    </lineage>
</organism>